<evidence type="ECO:0000313" key="3">
    <source>
        <dbReference type="EMBL" id="KAG5459254.1"/>
    </source>
</evidence>
<reference evidence="3 4" key="1">
    <citation type="journal article" name="Sci. Rep.">
        <title>Genome-scale phylogenetic analyses confirm Olpidium as the closest living zoosporic fungus to the non-flagellated, terrestrial fungi.</title>
        <authorList>
            <person name="Chang Y."/>
            <person name="Rochon D."/>
            <person name="Sekimoto S."/>
            <person name="Wang Y."/>
            <person name="Chovatia M."/>
            <person name="Sandor L."/>
            <person name="Salamov A."/>
            <person name="Grigoriev I.V."/>
            <person name="Stajich J.E."/>
            <person name="Spatafora J.W."/>
        </authorList>
    </citation>
    <scope>NUCLEOTIDE SEQUENCE [LARGE SCALE GENOMIC DNA]</scope>
    <source>
        <strain evidence="3">S191</strain>
    </source>
</reference>
<dbReference type="AlphaFoldDB" id="A0A8H7ZTP1"/>
<dbReference type="Proteomes" id="UP000673691">
    <property type="component" value="Unassembled WGS sequence"/>
</dbReference>
<dbReference type="OrthoDB" id="438179at2759"/>
<dbReference type="EMBL" id="JAEFCI010007133">
    <property type="protein sequence ID" value="KAG5459254.1"/>
    <property type="molecule type" value="Genomic_DNA"/>
</dbReference>
<keyword evidence="1" id="KW-0175">Coiled coil</keyword>
<proteinExistence type="predicted"/>
<protein>
    <submittedName>
        <fullName evidence="3">Uncharacterized protein</fullName>
    </submittedName>
</protein>
<accession>A0A8H7ZTP1</accession>
<evidence type="ECO:0000256" key="2">
    <source>
        <dbReference type="SAM" id="MobiDB-lite"/>
    </source>
</evidence>
<evidence type="ECO:0000256" key="1">
    <source>
        <dbReference type="SAM" id="Coils"/>
    </source>
</evidence>
<evidence type="ECO:0000313" key="4">
    <source>
        <dbReference type="Proteomes" id="UP000673691"/>
    </source>
</evidence>
<feature type="coiled-coil region" evidence="1">
    <location>
        <begin position="33"/>
        <end position="67"/>
    </location>
</feature>
<keyword evidence="4" id="KW-1185">Reference proteome</keyword>
<gene>
    <name evidence="3" type="ORF">BJ554DRAFT_362</name>
</gene>
<name>A0A8H7ZTP1_9FUNG</name>
<sequence>MIVSVRAAQCIYLSADYCGRALVKLVSREELLREREEKRRKEDERLAKKARAAAEAEAKRRERLERGRIVPGLFFREHADHAGKYSRYDDQGLPTHDAAGEELPKARRKKLAKELDAQRKLHSEYLEQCG</sequence>
<feature type="region of interest" description="Disordered" evidence="2">
    <location>
        <begin position="85"/>
        <end position="104"/>
    </location>
</feature>
<comment type="caution">
    <text evidence="3">The sequence shown here is derived from an EMBL/GenBank/DDBJ whole genome shotgun (WGS) entry which is preliminary data.</text>
</comment>
<organism evidence="3 4">
    <name type="scientific">Olpidium bornovanus</name>
    <dbReference type="NCBI Taxonomy" id="278681"/>
    <lineage>
        <taxon>Eukaryota</taxon>
        <taxon>Fungi</taxon>
        <taxon>Fungi incertae sedis</taxon>
        <taxon>Olpidiomycota</taxon>
        <taxon>Olpidiomycotina</taxon>
        <taxon>Olpidiomycetes</taxon>
        <taxon>Olpidiales</taxon>
        <taxon>Olpidiaceae</taxon>
        <taxon>Olpidium</taxon>
    </lineage>
</organism>